<protein>
    <submittedName>
        <fullName evidence="1">Uncharacterized protein</fullName>
    </submittedName>
</protein>
<keyword evidence="2" id="KW-1185">Reference proteome</keyword>
<evidence type="ECO:0000313" key="1">
    <source>
        <dbReference type="EMBL" id="KAK2941004.1"/>
    </source>
</evidence>
<accession>A0ABQ9WPD8</accession>
<dbReference type="Proteomes" id="UP001281761">
    <property type="component" value="Unassembled WGS sequence"/>
</dbReference>
<sequence length="124" mass="14212">MKLLDDEFKPIIATLSAEIANGEDNKKSYALQAVPSLTDITGLHLFIPPHSITISHCFFVENHRLFLTRVFCSKRQSNTQTKRVQFHLRPQLSFGLRLATILPLRQFLHHCCQSTPTRSHLLAF</sequence>
<gene>
    <name evidence="1" type="ORF">BLNAU_24075</name>
</gene>
<evidence type="ECO:0000313" key="2">
    <source>
        <dbReference type="Proteomes" id="UP001281761"/>
    </source>
</evidence>
<reference evidence="1 2" key="1">
    <citation type="journal article" date="2022" name="bioRxiv">
        <title>Genomics of Preaxostyla Flagellates Illuminates Evolutionary Transitions and the Path Towards Mitochondrial Loss.</title>
        <authorList>
            <person name="Novak L.V.F."/>
            <person name="Treitli S.C."/>
            <person name="Pyrih J."/>
            <person name="Halakuc P."/>
            <person name="Pipaliya S.V."/>
            <person name="Vacek V."/>
            <person name="Brzon O."/>
            <person name="Soukal P."/>
            <person name="Eme L."/>
            <person name="Dacks J.B."/>
            <person name="Karnkowska A."/>
            <person name="Elias M."/>
            <person name="Hampl V."/>
        </authorList>
    </citation>
    <scope>NUCLEOTIDE SEQUENCE [LARGE SCALE GENOMIC DNA]</scope>
    <source>
        <strain evidence="1">NAU3</strain>
        <tissue evidence="1">Gut</tissue>
    </source>
</reference>
<name>A0ABQ9WPD8_9EUKA</name>
<dbReference type="EMBL" id="JARBJD010000566">
    <property type="protein sequence ID" value="KAK2941004.1"/>
    <property type="molecule type" value="Genomic_DNA"/>
</dbReference>
<organism evidence="1 2">
    <name type="scientific">Blattamonas nauphoetae</name>
    <dbReference type="NCBI Taxonomy" id="2049346"/>
    <lineage>
        <taxon>Eukaryota</taxon>
        <taxon>Metamonada</taxon>
        <taxon>Preaxostyla</taxon>
        <taxon>Oxymonadida</taxon>
        <taxon>Blattamonas</taxon>
    </lineage>
</organism>
<proteinExistence type="predicted"/>
<comment type="caution">
    <text evidence="1">The sequence shown here is derived from an EMBL/GenBank/DDBJ whole genome shotgun (WGS) entry which is preliminary data.</text>
</comment>